<feature type="transmembrane region" description="Helical" evidence="1">
    <location>
        <begin position="84"/>
        <end position="105"/>
    </location>
</feature>
<evidence type="ECO:0000313" key="4">
    <source>
        <dbReference type="Proteomes" id="UP000317624"/>
    </source>
</evidence>
<reference evidence="3 4" key="1">
    <citation type="submission" date="2019-07" db="EMBL/GenBank/DDBJ databases">
        <title>Hymenobacter sp. straun FUR1 Genome sequencing and assembly.</title>
        <authorList>
            <person name="Chhetri G."/>
        </authorList>
    </citation>
    <scope>NUCLEOTIDE SEQUENCE [LARGE SCALE GENOMIC DNA]</scope>
    <source>
        <strain evidence="3 4">Fur1</strain>
    </source>
</reference>
<evidence type="ECO:0000256" key="1">
    <source>
        <dbReference type="SAM" id="Phobius"/>
    </source>
</evidence>
<feature type="chain" id="PRO_5021804891" evidence="2">
    <location>
        <begin position="24"/>
        <end position="144"/>
    </location>
</feature>
<name>A0A558BSC1_9BACT</name>
<feature type="signal peptide" evidence="2">
    <location>
        <begin position="1"/>
        <end position="23"/>
    </location>
</feature>
<evidence type="ECO:0000313" key="3">
    <source>
        <dbReference type="EMBL" id="TVT39418.1"/>
    </source>
</evidence>
<gene>
    <name evidence="3" type="ORF">FNT36_17355</name>
</gene>
<keyword evidence="4" id="KW-1185">Reference proteome</keyword>
<proteinExistence type="predicted"/>
<dbReference type="EMBL" id="VMRJ01000004">
    <property type="protein sequence ID" value="TVT39418.1"/>
    <property type="molecule type" value="Genomic_DNA"/>
</dbReference>
<keyword evidence="1" id="KW-1133">Transmembrane helix</keyword>
<protein>
    <submittedName>
        <fullName evidence="3">Uncharacterized protein</fullName>
    </submittedName>
</protein>
<comment type="caution">
    <text evidence="3">The sequence shown here is derived from an EMBL/GenBank/DDBJ whole genome shotgun (WGS) entry which is preliminary data.</text>
</comment>
<dbReference type="RefSeq" id="WP_144850258.1">
    <property type="nucleotide sequence ID" value="NZ_VMRJ01000004.1"/>
</dbReference>
<sequence length="144" mass="15895">MRLISKFSLVLLLIAASRPVALAQLVGAVVPPDTLAVRPAPLDTVAALHRFYTAQRHKRSYVVGATALLVGIGLIPDGSPKAIISQRVAVAFLGLPVLGAELLYYNAYNRKREQRAIDAFQAHRLPRSLQRRLKARYFREPTAQ</sequence>
<dbReference type="OrthoDB" id="9847830at2"/>
<keyword evidence="1" id="KW-0812">Transmembrane</keyword>
<evidence type="ECO:0000256" key="2">
    <source>
        <dbReference type="SAM" id="SignalP"/>
    </source>
</evidence>
<dbReference type="Proteomes" id="UP000317624">
    <property type="component" value="Unassembled WGS sequence"/>
</dbReference>
<organism evidence="3 4">
    <name type="scientific">Hymenobacter setariae</name>
    <dbReference type="NCBI Taxonomy" id="2594794"/>
    <lineage>
        <taxon>Bacteria</taxon>
        <taxon>Pseudomonadati</taxon>
        <taxon>Bacteroidota</taxon>
        <taxon>Cytophagia</taxon>
        <taxon>Cytophagales</taxon>
        <taxon>Hymenobacteraceae</taxon>
        <taxon>Hymenobacter</taxon>
    </lineage>
</organism>
<accession>A0A558BSC1</accession>
<keyword evidence="1" id="KW-0472">Membrane</keyword>
<dbReference type="AlphaFoldDB" id="A0A558BSC1"/>
<keyword evidence="2" id="KW-0732">Signal</keyword>